<organism evidence="2 3">
    <name type="scientific">Cyclotella atomus</name>
    <dbReference type="NCBI Taxonomy" id="382360"/>
    <lineage>
        <taxon>Eukaryota</taxon>
        <taxon>Sar</taxon>
        <taxon>Stramenopiles</taxon>
        <taxon>Ochrophyta</taxon>
        <taxon>Bacillariophyta</taxon>
        <taxon>Coscinodiscophyceae</taxon>
        <taxon>Thalassiosirophycidae</taxon>
        <taxon>Stephanodiscales</taxon>
        <taxon>Stephanodiscaceae</taxon>
        <taxon>Cyclotella</taxon>
    </lineage>
</organism>
<gene>
    <name evidence="2" type="ORF">ACHAWO_013526</name>
</gene>
<dbReference type="PANTHER" id="PTHR21027:SF1">
    <property type="entry name" value="TRNA-SPLICING ENDONUCLEASE SUBUNIT SEN54"/>
    <property type="match status" value="1"/>
</dbReference>
<dbReference type="InterPro" id="IPR024337">
    <property type="entry name" value="tRNA_splic_suSen54"/>
</dbReference>
<dbReference type="AlphaFoldDB" id="A0ABD3NAT1"/>
<evidence type="ECO:0000256" key="1">
    <source>
        <dbReference type="SAM" id="MobiDB-lite"/>
    </source>
</evidence>
<sequence>MNSTDGSNQTSVDLTLPWGVYIPPNTNGEHHGYVTIVDRKSKSFPCGYARSVLKSNCADVRVKGSHNEMSTDLHIPCENRDDGDKETTDGQHDRTKSKDPQECLPPEEAVFLCTRGLLRVESYPTNCIISNEQKPNATMTTQELMFNMLPECNISLTAYLAYAHLREQGYIVLRYTADRLGLLMRMNCPRHRLDDETSISSEQPVMAPEQNSSNVAINSGCGIASKSPGDEHDKVAIVQDNSEAGPAEVSTNEVKKRYNEKKNTKQLYKDDIANAPPPCVCCNEINSLNSSEGDSTTLVLSYLAYNPNSKFRRTHPGLPDFGVVIMPYYSHGENGPTFEILSSLLSLCKVNDHLDLPLRVMTVSDGGAVVAFGVTGGDVPSRT</sequence>
<name>A0ABD3NAT1_9STRA</name>
<dbReference type="Proteomes" id="UP001530400">
    <property type="component" value="Unassembled WGS sequence"/>
</dbReference>
<keyword evidence="3" id="KW-1185">Reference proteome</keyword>
<reference evidence="2 3" key="1">
    <citation type="submission" date="2024-10" db="EMBL/GenBank/DDBJ databases">
        <title>Updated reference genomes for cyclostephanoid diatoms.</title>
        <authorList>
            <person name="Roberts W.R."/>
            <person name="Alverson A.J."/>
        </authorList>
    </citation>
    <scope>NUCLEOTIDE SEQUENCE [LARGE SCALE GENOMIC DNA]</scope>
    <source>
        <strain evidence="2 3">AJA010-31</strain>
    </source>
</reference>
<evidence type="ECO:0000313" key="2">
    <source>
        <dbReference type="EMBL" id="KAL3772121.1"/>
    </source>
</evidence>
<evidence type="ECO:0008006" key="4">
    <source>
        <dbReference type="Google" id="ProtNLM"/>
    </source>
</evidence>
<dbReference type="EMBL" id="JALLPJ020001274">
    <property type="protein sequence ID" value="KAL3772121.1"/>
    <property type="molecule type" value="Genomic_DNA"/>
</dbReference>
<protein>
    <recommendedName>
        <fullName evidence="4">tRNA-splicing endonuclease subunit Sen54 N-terminal domain-containing protein</fullName>
    </recommendedName>
</protein>
<dbReference type="PANTHER" id="PTHR21027">
    <property type="entry name" value="TRNA-SPLICING ENDONUCLEASE SUBUNIT SEN54"/>
    <property type="match status" value="1"/>
</dbReference>
<comment type="caution">
    <text evidence="2">The sequence shown here is derived from an EMBL/GenBank/DDBJ whole genome shotgun (WGS) entry which is preliminary data.</text>
</comment>
<feature type="compositionally biased region" description="Basic and acidic residues" evidence="1">
    <location>
        <begin position="71"/>
        <end position="101"/>
    </location>
</feature>
<evidence type="ECO:0000313" key="3">
    <source>
        <dbReference type="Proteomes" id="UP001530400"/>
    </source>
</evidence>
<proteinExistence type="predicted"/>
<accession>A0ABD3NAT1</accession>
<feature type="region of interest" description="Disordered" evidence="1">
    <location>
        <begin position="71"/>
        <end position="102"/>
    </location>
</feature>